<dbReference type="CDD" id="cd06450">
    <property type="entry name" value="DOPA_deC_like"/>
    <property type="match status" value="1"/>
</dbReference>
<dbReference type="PANTHER" id="PTHR11999">
    <property type="entry name" value="GROUP II PYRIDOXAL-5-PHOSPHATE DECARBOXYLASE"/>
    <property type="match status" value="1"/>
</dbReference>
<evidence type="ECO:0000256" key="10">
    <source>
        <dbReference type="ARBA" id="ARBA00023015"/>
    </source>
</evidence>
<evidence type="ECO:0000256" key="11">
    <source>
        <dbReference type="ARBA" id="ARBA00023043"/>
    </source>
</evidence>
<keyword evidence="8" id="KW-0210">Decarboxylase</keyword>
<dbReference type="PROSITE" id="PS50297">
    <property type="entry name" value="ANK_REP_REGION"/>
    <property type="match status" value="3"/>
</dbReference>
<evidence type="ECO:0000256" key="12">
    <source>
        <dbReference type="ARBA" id="ARBA00023163"/>
    </source>
</evidence>
<evidence type="ECO:0000313" key="21">
    <source>
        <dbReference type="Proteomes" id="UP001187343"/>
    </source>
</evidence>
<dbReference type="InterPro" id="IPR036770">
    <property type="entry name" value="Ankyrin_rpt-contain_sf"/>
</dbReference>
<keyword evidence="11 17" id="KW-0040">ANK repeat</keyword>
<dbReference type="Gene3D" id="3.90.1150.10">
    <property type="entry name" value="Aspartate Aminotransferase, domain 1"/>
    <property type="match status" value="1"/>
</dbReference>
<organism evidence="20 21">
    <name type="scientific">Cirrhinus molitorella</name>
    <name type="common">mud carp</name>
    <dbReference type="NCBI Taxonomy" id="172907"/>
    <lineage>
        <taxon>Eukaryota</taxon>
        <taxon>Metazoa</taxon>
        <taxon>Chordata</taxon>
        <taxon>Craniata</taxon>
        <taxon>Vertebrata</taxon>
        <taxon>Euteleostomi</taxon>
        <taxon>Actinopterygii</taxon>
        <taxon>Neopterygii</taxon>
        <taxon>Teleostei</taxon>
        <taxon>Ostariophysi</taxon>
        <taxon>Cypriniformes</taxon>
        <taxon>Cyprinidae</taxon>
        <taxon>Labeoninae</taxon>
        <taxon>Labeonini</taxon>
        <taxon>Cirrhinus</taxon>
    </lineage>
</organism>
<evidence type="ECO:0000256" key="1">
    <source>
        <dbReference type="ARBA" id="ARBA00001933"/>
    </source>
</evidence>
<dbReference type="PRINTS" id="PR00800">
    <property type="entry name" value="YHDCRBOXLASE"/>
</dbReference>
<dbReference type="Gene3D" id="3.40.640.10">
    <property type="entry name" value="Type I PLP-dependent aspartate aminotransferase-like (Major domain)"/>
    <property type="match status" value="1"/>
</dbReference>
<evidence type="ECO:0000313" key="20">
    <source>
        <dbReference type="EMBL" id="KAK2894348.1"/>
    </source>
</evidence>
<feature type="region of interest" description="Disordered" evidence="19">
    <location>
        <begin position="981"/>
        <end position="1009"/>
    </location>
</feature>
<feature type="repeat" description="ANK" evidence="17">
    <location>
        <begin position="154"/>
        <end position="186"/>
    </location>
</feature>
<dbReference type="EC" id="4.1.1.22" evidence="5"/>
<dbReference type="Gene3D" id="1.25.40.20">
    <property type="entry name" value="Ankyrin repeat-containing domain"/>
    <property type="match status" value="1"/>
</dbReference>
<dbReference type="Pfam" id="PF00282">
    <property type="entry name" value="Pyridoxal_deC"/>
    <property type="match status" value="1"/>
</dbReference>
<dbReference type="InterPro" id="IPR010977">
    <property type="entry name" value="Aromatic_deC"/>
</dbReference>
<dbReference type="AlphaFoldDB" id="A0AA88TKM7"/>
<feature type="coiled-coil region" evidence="18">
    <location>
        <begin position="372"/>
        <end position="413"/>
    </location>
</feature>
<comment type="subunit">
    <text evidence="4">Homodimer.</text>
</comment>
<evidence type="ECO:0000256" key="4">
    <source>
        <dbReference type="ARBA" id="ARBA00011738"/>
    </source>
</evidence>
<evidence type="ECO:0000256" key="7">
    <source>
        <dbReference type="ARBA" id="ARBA00022737"/>
    </source>
</evidence>
<keyword evidence="13" id="KW-0456">Lyase</keyword>
<protein>
    <recommendedName>
        <fullName evidence="15">Histidine decarboxylase</fullName>
        <ecNumber evidence="5">4.1.1.22</ecNumber>
    </recommendedName>
</protein>
<keyword evidence="10" id="KW-0805">Transcription regulation</keyword>
<evidence type="ECO:0000256" key="14">
    <source>
        <dbReference type="ARBA" id="ARBA00023242"/>
    </source>
</evidence>
<dbReference type="InterPro" id="IPR002129">
    <property type="entry name" value="PyrdxlP-dep_de-COase"/>
</dbReference>
<evidence type="ECO:0000256" key="16">
    <source>
        <dbReference type="PIRSR" id="PIRSR602129-50"/>
    </source>
</evidence>
<gene>
    <name evidence="20" type="ORF">Q8A67_011577</name>
</gene>
<dbReference type="GO" id="GO:0005737">
    <property type="term" value="C:cytoplasm"/>
    <property type="evidence" value="ECO:0007669"/>
    <property type="project" value="TreeGrafter"/>
</dbReference>
<feature type="repeat" description="ANK" evidence="17">
    <location>
        <begin position="121"/>
        <end position="153"/>
    </location>
</feature>
<dbReference type="Proteomes" id="UP001187343">
    <property type="component" value="Unassembled WGS sequence"/>
</dbReference>
<comment type="caution">
    <text evidence="20">The sequence shown here is derived from an EMBL/GenBank/DDBJ whole genome shotgun (WGS) entry which is preliminary data.</text>
</comment>
<evidence type="ECO:0000256" key="13">
    <source>
        <dbReference type="ARBA" id="ARBA00023239"/>
    </source>
</evidence>
<dbReference type="PROSITE" id="PS50088">
    <property type="entry name" value="ANK_REPEAT"/>
    <property type="match status" value="3"/>
</dbReference>
<sequence>MLCSVCSCILETAVDPRAPALALVPAAVLLSSRFVFRPFSGGLVSAGSARTMSLVDLGKKLLEAARAGQDDEVRILMANGAPFTTDWLGTSPLHLSAQFGHYSTTEVLLRAGVSRDARTKVDRTPLHMAASEGHARIVELLLKHGADVNAKDMLKMSALHWAVEHSHRDVVELLLRFGADVHAQSKFCKNALDIALDNSSHELVEILQVAMQNQINTNPESPDTLTIHTAAPQFIIGPGGVVNLAGLVSPANSSKSTVVAAEEVITADSVDGAIQQVVSSGGQQVITIVTDGIQLGNLQTGAGISQPIIVTMPDGQQVLTVSDTEVAEETVISDEPSIKRQRMKEEDDDDQMTETQDIQIQQTLSLEDFQEKVALLKQLEEANREAQKYRQQFLKKEQEAEAYRQKLEAITRQICVFVSVGGSVDGGYKSGLRSEAAQTHWSSLPLTDVMQAQEYVMRGKEMVDFIQQYLTQIRERRVVPDVQPGFMRSLLPSSAPFEPEDWSSIMRDVENIILPGVVHWQSPHMHAYFPALTSWPSLLGDMLADAINCLGFTWASSPACTELEMCVLDWLCKALGLPDHYLHHHPQSNGGGILQSTVSECTLVALLTARKDRILQMKSEFTNADTDESVLNSRLIAYASDQAHSSVEKAGLISLVKIRFLETDEAFSLRGETLQRAIEEDRRRGFVPVMLCATLGSTGVCSFDRLDELGPVCAHEGLWLHVDAAYAGSALLCPELRYFLNGIEFADSFVFNPSKWMMVHFDCTAFWVKNKMKLQQTFAVDPLYLRHENSDATDFMHWQISLSRRFRSLKLWFVMRSFGLKNLQAHIRHSVEMAKLFESLVRNDTNFQIPAQRHLGLVVFCLRAGNGATQELLRKLTKSGQMFLIPAAIGNKLIIRFAVTSQFTSAQDIERDWSLIRQTAKEVLRSCALTRQPSVISDESCEENEEDVPLTIHAELSRMRLEPMIDERLVRQGQRRAVRSLSCSAELPPARPERAPLQRDAPLEQIPERPLPAQHRAQKRLLKFHSVPSLSQVWAQCGMQQLYHPFRRGWVTSRASCFNCFPLAETSPLPTK</sequence>
<dbReference type="FunFam" id="1.20.1340.10:FF:000001">
    <property type="entry name" value="Histidine decarboxylase"/>
    <property type="match status" value="1"/>
</dbReference>
<evidence type="ECO:0000256" key="3">
    <source>
        <dbReference type="ARBA" id="ARBA00009533"/>
    </source>
</evidence>
<dbReference type="GO" id="GO:0030170">
    <property type="term" value="F:pyridoxal phosphate binding"/>
    <property type="evidence" value="ECO:0007669"/>
    <property type="project" value="InterPro"/>
</dbReference>
<keyword evidence="21" id="KW-1185">Reference proteome</keyword>
<accession>A0AA88TKM7</accession>
<dbReference type="SUPFAM" id="SSF53383">
    <property type="entry name" value="PLP-dependent transferases"/>
    <property type="match status" value="1"/>
</dbReference>
<dbReference type="FunFam" id="3.40.640.10:FF:000025">
    <property type="entry name" value="Histidine decarboxylase"/>
    <property type="match status" value="1"/>
</dbReference>
<dbReference type="PANTHER" id="PTHR11999:SF68">
    <property type="entry name" value="HISTIDINE DECARBOXYLASE"/>
    <property type="match status" value="1"/>
</dbReference>
<dbReference type="InterPro" id="IPR015422">
    <property type="entry name" value="PyrdxlP-dep_Trfase_small"/>
</dbReference>
<dbReference type="SMART" id="SM00248">
    <property type="entry name" value="ANK"/>
    <property type="match status" value="4"/>
</dbReference>
<comment type="cofactor">
    <cofactor evidence="1 16">
        <name>pyridoxal 5'-phosphate</name>
        <dbReference type="ChEBI" id="CHEBI:597326"/>
    </cofactor>
</comment>
<proteinExistence type="inferred from homology"/>
<dbReference type="InterPro" id="IPR002110">
    <property type="entry name" value="Ankyrin_rpt"/>
</dbReference>
<keyword evidence="14" id="KW-0539">Nucleus</keyword>
<dbReference type="Pfam" id="PF12796">
    <property type="entry name" value="Ank_2"/>
    <property type="match status" value="1"/>
</dbReference>
<keyword evidence="18" id="KW-0175">Coiled coil</keyword>
<dbReference type="GO" id="GO:0001694">
    <property type="term" value="P:histamine biosynthetic process"/>
    <property type="evidence" value="ECO:0007669"/>
    <property type="project" value="TreeGrafter"/>
</dbReference>
<dbReference type="GO" id="GO:0004398">
    <property type="term" value="F:histidine decarboxylase activity"/>
    <property type="evidence" value="ECO:0007669"/>
    <property type="project" value="UniProtKB-EC"/>
</dbReference>
<evidence type="ECO:0000256" key="5">
    <source>
        <dbReference type="ARBA" id="ARBA00012320"/>
    </source>
</evidence>
<keyword evidence="6" id="KW-0127">Catecholamine biosynthesis</keyword>
<dbReference type="GO" id="GO:0005634">
    <property type="term" value="C:nucleus"/>
    <property type="evidence" value="ECO:0007669"/>
    <property type="project" value="UniProtKB-SubCell"/>
</dbReference>
<evidence type="ECO:0000256" key="17">
    <source>
        <dbReference type="PROSITE-ProRule" id="PRU00023"/>
    </source>
</evidence>
<dbReference type="PROSITE" id="PS00392">
    <property type="entry name" value="DDC_GAD_HDC_YDC"/>
    <property type="match status" value="1"/>
</dbReference>
<dbReference type="InterPro" id="IPR015421">
    <property type="entry name" value="PyrdxlP-dep_Trfase_major"/>
</dbReference>
<dbReference type="InterPro" id="IPR015424">
    <property type="entry name" value="PyrdxlP-dep_Trfase"/>
</dbReference>
<dbReference type="GO" id="GO:0042423">
    <property type="term" value="P:catecholamine biosynthetic process"/>
    <property type="evidence" value="ECO:0007669"/>
    <property type="project" value="UniProtKB-KW"/>
</dbReference>
<evidence type="ECO:0000256" key="19">
    <source>
        <dbReference type="SAM" id="MobiDB-lite"/>
    </source>
</evidence>
<feature type="repeat" description="ANK" evidence="17">
    <location>
        <begin position="88"/>
        <end position="120"/>
    </location>
</feature>
<name>A0AA88TKM7_9TELE</name>
<dbReference type="PRINTS" id="PR01415">
    <property type="entry name" value="ANKYRIN"/>
</dbReference>
<evidence type="ECO:0000256" key="15">
    <source>
        <dbReference type="ARBA" id="ARBA00039946"/>
    </source>
</evidence>
<dbReference type="FunFam" id="1.25.40.20:FF:000025">
    <property type="entry name" value="GA-binding protein subunit beta-1 isoform X1"/>
    <property type="match status" value="1"/>
</dbReference>
<keyword evidence="9 16" id="KW-0663">Pyridoxal phosphate</keyword>
<evidence type="ECO:0000256" key="2">
    <source>
        <dbReference type="ARBA" id="ARBA00004123"/>
    </source>
</evidence>
<keyword evidence="7" id="KW-0677">Repeat</keyword>
<evidence type="ECO:0000256" key="8">
    <source>
        <dbReference type="ARBA" id="ARBA00022793"/>
    </source>
</evidence>
<dbReference type="SUPFAM" id="SSF48403">
    <property type="entry name" value="Ankyrin repeat"/>
    <property type="match status" value="1"/>
</dbReference>
<dbReference type="InterPro" id="IPR021115">
    <property type="entry name" value="Pyridoxal-P_BS"/>
</dbReference>
<feature type="modified residue" description="N6-(pyridoxal phosphate)lysine" evidence="16">
    <location>
        <position position="755"/>
    </location>
</feature>
<dbReference type="Gene3D" id="1.20.1340.10">
    <property type="entry name" value="dopa decarboxylase, N-terminal domain"/>
    <property type="match status" value="1"/>
</dbReference>
<comment type="similarity">
    <text evidence="3">Belongs to the group II decarboxylase family.</text>
</comment>
<dbReference type="FunFam" id="3.90.1150.10:FF:000018">
    <property type="entry name" value="Histidine decarboxylase"/>
    <property type="match status" value="1"/>
</dbReference>
<evidence type="ECO:0000256" key="6">
    <source>
        <dbReference type="ARBA" id="ARBA00022584"/>
    </source>
</evidence>
<dbReference type="Pfam" id="PF00023">
    <property type="entry name" value="Ank"/>
    <property type="match status" value="1"/>
</dbReference>
<evidence type="ECO:0000256" key="18">
    <source>
        <dbReference type="SAM" id="Coils"/>
    </source>
</evidence>
<comment type="subcellular location">
    <subcellularLocation>
        <location evidence="2">Nucleus</location>
    </subcellularLocation>
</comment>
<dbReference type="GO" id="GO:0006548">
    <property type="term" value="P:L-histidine catabolic process"/>
    <property type="evidence" value="ECO:0007669"/>
    <property type="project" value="TreeGrafter"/>
</dbReference>
<evidence type="ECO:0000256" key="9">
    <source>
        <dbReference type="ARBA" id="ARBA00022898"/>
    </source>
</evidence>
<reference evidence="20" key="1">
    <citation type="submission" date="2023-08" db="EMBL/GenBank/DDBJ databases">
        <title>Chromosome-level Genome Assembly of mud carp (Cirrhinus molitorella).</title>
        <authorList>
            <person name="Liu H."/>
        </authorList>
    </citation>
    <scope>NUCLEOTIDE SEQUENCE</scope>
    <source>
        <strain evidence="20">Prfri</strain>
        <tissue evidence="20">Muscle</tissue>
    </source>
</reference>
<dbReference type="EMBL" id="JAUYZG010000011">
    <property type="protein sequence ID" value="KAK2894348.1"/>
    <property type="molecule type" value="Genomic_DNA"/>
</dbReference>
<keyword evidence="12" id="KW-0804">Transcription</keyword>